<comment type="cofactor">
    <cofactor evidence="6">
        <name>Zn(2+)</name>
        <dbReference type="ChEBI" id="CHEBI:29105"/>
    </cofactor>
    <text evidence="6">Binds 1 zinc ion.</text>
</comment>
<name>U2H6Z7_9SPHI</name>
<dbReference type="PANTHER" id="PTHR11804:SF84">
    <property type="entry name" value="SACCHAROLYSIN"/>
    <property type="match status" value="1"/>
</dbReference>
<dbReference type="InterPro" id="IPR013647">
    <property type="entry name" value="OligopepF_N_dom"/>
</dbReference>
<reference evidence="9 10" key="1">
    <citation type="journal article" date="2013" name="Genome Announc.">
        <title>The Draft Genome Sequence of Sphingomonas paucimobilis Strain HER1398 (Proteobacteria), Host to the Giant PAU Phage, Indicates That It Is a Member of the Genus Sphingobacterium (Bacteroidetes).</title>
        <authorList>
            <person name="White R.A.III."/>
            <person name="Suttle C.A."/>
        </authorList>
    </citation>
    <scope>NUCLEOTIDE SEQUENCE [LARGE SCALE GENOMIC DNA]</scope>
    <source>
        <strain evidence="9 10">HER1398</strain>
    </source>
</reference>
<keyword evidence="1 6" id="KW-0645">Protease</keyword>
<keyword evidence="3 6" id="KW-0378">Hydrolase</keyword>
<dbReference type="EC" id="3.4.24.-" evidence="6"/>
<evidence type="ECO:0000256" key="2">
    <source>
        <dbReference type="ARBA" id="ARBA00022723"/>
    </source>
</evidence>
<keyword evidence="4 6" id="KW-0862">Zinc</keyword>
<dbReference type="STRING" id="1346330.M472_01725"/>
<dbReference type="Gene3D" id="1.20.140.70">
    <property type="entry name" value="Oligopeptidase f, N-terminal domain"/>
    <property type="match status" value="1"/>
</dbReference>
<evidence type="ECO:0000256" key="4">
    <source>
        <dbReference type="ARBA" id="ARBA00022833"/>
    </source>
</evidence>
<feature type="domain" description="Peptidase M3A/M3B catalytic" evidence="7">
    <location>
        <begin position="222"/>
        <end position="603"/>
    </location>
</feature>
<dbReference type="InterPro" id="IPR001567">
    <property type="entry name" value="Pept_M3A_M3B_dom"/>
</dbReference>
<dbReference type="InterPro" id="IPR004438">
    <property type="entry name" value="Peptidase_M3B"/>
</dbReference>
<dbReference type="EMBL" id="ATDL01000022">
    <property type="protein sequence ID" value="ERJ57476.1"/>
    <property type="molecule type" value="Genomic_DNA"/>
</dbReference>
<evidence type="ECO:0000313" key="10">
    <source>
        <dbReference type="Proteomes" id="UP000016584"/>
    </source>
</evidence>
<dbReference type="GO" id="GO:0006508">
    <property type="term" value="P:proteolysis"/>
    <property type="evidence" value="ECO:0007669"/>
    <property type="project" value="UniProtKB-KW"/>
</dbReference>
<evidence type="ECO:0000256" key="6">
    <source>
        <dbReference type="RuleBase" id="RU368091"/>
    </source>
</evidence>
<dbReference type="RefSeq" id="WP_021072210.1">
    <property type="nucleotide sequence ID" value="NZ_ATDL01000022.1"/>
</dbReference>
<dbReference type="GO" id="GO:0004222">
    <property type="term" value="F:metalloendopeptidase activity"/>
    <property type="evidence" value="ECO:0007669"/>
    <property type="project" value="UniProtKB-UniRule"/>
</dbReference>
<evidence type="ECO:0000313" key="9">
    <source>
        <dbReference type="EMBL" id="ERJ57476.1"/>
    </source>
</evidence>
<dbReference type="AlphaFoldDB" id="U2H6Z7"/>
<evidence type="ECO:0000256" key="3">
    <source>
        <dbReference type="ARBA" id="ARBA00022801"/>
    </source>
</evidence>
<accession>U2H6Z7</accession>
<dbReference type="Proteomes" id="UP000016584">
    <property type="component" value="Unassembled WGS sequence"/>
</dbReference>
<dbReference type="InterPro" id="IPR045090">
    <property type="entry name" value="Pept_M3A_M3B"/>
</dbReference>
<comment type="function">
    <text evidence="6">Has oligopeptidase activity and degrades a variety of small bioactive peptides.</text>
</comment>
<dbReference type="NCBIfam" id="TIGR00181">
    <property type="entry name" value="pepF"/>
    <property type="match status" value="1"/>
</dbReference>
<evidence type="ECO:0000259" key="8">
    <source>
        <dbReference type="Pfam" id="PF08439"/>
    </source>
</evidence>
<dbReference type="SUPFAM" id="SSF55486">
    <property type="entry name" value="Metalloproteases ('zincins'), catalytic domain"/>
    <property type="match status" value="1"/>
</dbReference>
<dbReference type="Pfam" id="PF01432">
    <property type="entry name" value="Peptidase_M3"/>
    <property type="match status" value="1"/>
</dbReference>
<dbReference type="InterPro" id="IPR042088">
    <property type="entry name" value="OligoPept_F_C"/>
</dbReference>
<feature type="domain" description="Oligopeptidase F N-terminal" evidence="8">
    <location>
        <begin position="133"/>
        <end position="200"/>
    </location>
</feature>
<evidence type="ECO:0000259" key="7">
    <source>
        <dbReference type="Pfam" id="PF01432"/>
    </source>
</evidence>
<proteinExistence type="inferred from homology"/>
<dbReference type="PANTHER" id="PTHR11804">
    <property type="entry name" value="PROTEASE M3 THIMET OLIGOPEPTIDASE-RELATED"/>
    <property type="match status" value="1"/>
</dbReference>
<comment type="caution">
    <text evidence="9">The sequence shown here is derived from an EMBL/GenBank/DDBJ whole genome shotgun (WGS) entry which is preliminary data.</text>
</comment>
<dbReference type="GO" id="GO:0006518">
    <property type="term" value="P:peptide metabolic process"/>
    <property type="evidence" value="ECO:0007669"/>
    <property type="project" value="TreeGrafter"/>
</dbReference>
<protein>
    <recommendedName>
        <fullName evidence="6">Oligopeptidase F</fullName>
        <ecNumber evidence="6">3.4.24.-</ecNumber>
    </recommendedName>
</protein>
<dbReference type="Gene3D" id="1.10.1370.20">
    <property type="entry name" value="Oligoendopeptidase f, C-terminal domain"/>
    <property type="match status" value="1"/>
</dbReference>
<sequence>MRKKTQLMTAVMLFSTSIAVSQMKVRDEVPAKYKWNLTDLYSTDESWKVEKERVQQQMKQVASYKGKLTQSAATLLEALELNSGLAKEMVRLSSYASMKSDQDTRVTKYAGMKQELQQLFAEYGALVSYMEPELLTLEESKLNTFFAAEKGLATYKFYLMDLLRKRAHRGSEEVEKIMAYSSLMSGNAANIFSTFSNAEFPYPEIELNGKSITLNSANFALYRASEDRAVRSKVFDAYFNKLNEFQRTFGAQLYGNINAGLFATKARNYNSTLERALDDGNIPTAVYHNLVKNVNGNLNTFHRYLNLRKRMMGIDTLHYYDLYAPLVEQVDLAYTVDEAVGNILKSLKPLGKDYVDVSNKAFNERWIDMYPNEGKRSGAYSNGSAYDVHPYILMNYNGKYNDMSTLTHELGHTMHSYLTNKKQHFANADYSIFVAEVASTLNEELLNDYMLKQIKDDKVRLAILGNYLEGAKGTLFRQTQFAEFESMIHDRVAKGEALTGEDFDKMYLELTRRYYGHDKNVCIVDDNVKSEWSYIPHFYYNFYVYQYATSFTASTALSEKVLRGTDEDRKKYLNFLSSGSTKYPVDLLVDAGVDMNTSEPFDLTIAKINKVMAEMEAILTRLEK</sequence>
<dbReference type="CDD" id="cd09608">
    <property type="entry name" value="M3B_PepF"/>
    <property type="match status" value="1"/>
</dbReference>
<dbReference type="OrthoDB" id="9762795at2"/>
<keyword evidence="10" id="KW-1185">Reference proteome</keyword>
<dbReference type="GO" id="GO:0046872">
    <property type="term" value="F:metal ion binding"/>
    <property type="evidence" value="ECO:0007669"/>
    <property type="project" value="UniProtKB-UniRule"/>
</dbReference>
<keyword evidence="5 6" id="KW-0482">Metalloprotease</keyword>
<dbReference type="eggNOG" id="COG1164">
    <property type="taxonomic scope" value="Bacteria"/>
</dbReference>
<comment type="similarity">
    <text evidence="6">Belongs to the peptidase M3B family.</text>
</comment>
<organism evidence="9 10">
    <name type="scientific">Sphingobacterium paucimobilis HER1398</name>
    <dbReference type="NCBI Taxonomy" id="1346330"/>
    <lineage>
        <taxon>Bacteria</taxon>
        <taxon>Pseudomonadati</taxon>
        <taxon>Bacteroidota</taxon>
        <taxon>Sphingobacteriia</taxon>
        <taxon>Sphingobacteriales</taxon>
        <taxon>Sphingobacteriaceae</taxon>
        <taxon>Sphingobacterium</taxon>
    </lineage>
</organism>
<dbReference type="PATRIC" id="fig|1346330.5.peg.4211"/>
<evidence type="ECO:0000256" key="1">
    <source>
        <dbReference type="ARBA" id="ARBA00022670"/>
    </source>
</evidence>
<evidence type="ECO:0000256" key="5">
    <source>
        <dbReference type="ARBA" id="ARBA00023049"/>
    </source>
</evidence>
<dbReference type="Gene3D" id="1.10.287.830">
    <property type="entry name" value="putative peptidase helix hairpin domain like"/>
    <property type="match status" value="1"/>
</dbReference>
<keyword evidence="2 6" id="KW-0479">Metal-binding</keyword>
<gene>
    <name evidence="9" type="ORF">M472_01725</name>
</gene>
<dbReference type="Pfam" id="PF08439">
    <property type="entry name" value="Peptidase_M3_N"/>
    <property type="match status" value="1"/>
</dbReference>